<feature type="compositionally biased region" description="Basic and acidic residues" evidence="1">
    <location>
        <begin position="191"/>
        <end position="200"/>
    </location>
</feature>
<dbReference type="Proteomes" id="UP001152562">
    <property type="component" value="Unassembled WGS sequence"/>
</dbReference>
<accession>A0A9P0TGP3</accession>
<dbReference type="GO" id="GO:0003906">
    <property type="term" value="F:DNA-(apurinic or apyrimidinic site) endonuclease activity"/>
    <property type="evidence" value="ECO:0007669"/>
    <property type="project" value="InterPro"/>
</dbReference>
<dbReference type="GO" id="GO:0006302">
    <property type="term" value="P:double-strand break repair"/>
    <property type="evidence" value="ECO:0007669"/>
    <property type="project" value="InterPro"/>
</dbReference>
<sequence>MPVKLIRTDVDTLKKIALSPGSHIIGRGEHLEVFDKRVSRKHAKIEVKNDSIVVNALHHNPVFYTKRGSSKSEALTLNSVVVLSNGDKIGLLPRTYWFEIIVVDENNSSEQTNNIEVNENEDLTTTSEETLSIRASHDDNIQQPETFQEPNTEQLDNTQEPKLTDSPTKRRRSASEDTLNFDSVSENSESDSAKKIKLEPPDSNYGNSQQGISDANTASSSSVHQGNPSSGVRERCYYGARCYRRNPVHLVQYSHPRDSDWGTSDRGVCPNGAYCTKNDPRHWDTHTHPPGTTRLPQLQAFQIIRYGRVINVNPQFNIRDVDTEDSNEQCKPKTKKKKKQIEDTTDESEQDLNGLNMRACRRNRGGSVSDFDLDCTGSESDPYGSDESDEWQIDLMVN</sequence>
<organism evidence="3 4">
    <name type="scientific">Pieris brassicae</name>
    <name type="common">White butterfly</name>
    <name type="synonym">Large white butterfly</name>
    <dbReference type="NCBI Taxonomy" id="7116"/>
    <lineage>
        <taxon>Eukaryota</taxon>
        <taxon>Metazoa</taxon>
        <taxon>Ecdysozoa</taxon>
        <taxon>Arthropoda</taxon>
        <taxon>Hexapoda</taxon>
        <taxon>Insecta</taxon>
        <taxon>Pterygota</taxon>
        <taxon>Neoptera</taxon>
        <taxon>Endopterygota</taxon>
        <taxon>Lepidoptera</taxon>
        <taxon>Glossata</taxon>
        <taxon>Ditrysia</taxon>
        <taxon>Papilionoidea</taxon>
        <taxon>Pieridae</taxon>
        <taxon>Pierinae</taxon>
        <taxon>Pieris</taxon>
    </lineage>
</organism>
<reference evidence="3" key="1">
    <citation type="submission" date="2022-05" db="EMBL/GenBank/DDBJ databases">
        <authorList>
            <person name="Okamura Y."/>
        </authorList>
    </citation>
    <scope>NUCLEOTIDE SEQUENCE</scope>
</reference>
<dbReference type="GO" id="GO:0005634">
    <property type="term" value="C:nucleus"/>
    <property type="evidence" value="ECO:0007669"/>
    <property type="project" value="TreeGrafter"/>
</dbReference>
<evidence type="ECO:0000256" key="1">
    <source>
        <dbReference type="SAM" id="MobiDB-lite"/>
    </source>
</evidence>
<name>A0A9P0TGP3_PIEBR</name>
<dbReference type="SUPFAM" id="SSF49879">
    <property type="entry name" value="SMAD/FHA domain"/>
    <property type="match status" value="1"/>
</dbReference>
<dbReference type="GO" id="GO:0008408">
    <property type="term" value="F:3'-5' exonuclease activity"/>
    <property type="evidence" value="ECO:0007669"/>
    <property type="project" value="InterPro"/>
</dbReference>
<evidence type="ECO:0000313" key="3">
    <source>
        <dbReference type="EMBL" id="CAH4028926.1"/>
    </source>
</evidence>
<dbReference type="EMBL" id="CALOZG010000005">
    <property type="protein sequence ID" value="CAH4028926.1"/>
    <property type="molecule type" value="Genomic_DNA"/>
</dbReference>
<dbReference type="InterPro" id="IPR019406">
    <property type="entry name" value="APLF_PBZ"/>
</dbReference>
<feature type="compositionally biased region" description="Polar residues" evidence="1">
    <location>
        <begin position="141"/>
        <end position="161"/>
    </location>
</feature>
<dbReference type="Pfam" id="PF10283">
    <property type="entry name" value="zf-CCHH"/>
    <property type="match status" value="1"/>
</dbReference>
<feature type="compositionally biased region" description="Polar residues" evidence="1">
    <location>
        <begin position="176"/>
        <end position="187"/>
    </location>
</feature>
<evidence type="ECO:0000313" key="4">
    <source>
        <dbReference type="Proteomes" id="UP001152562"/>
    </source>
</evidence>
<dbReference type="GO" id="GO:0035861">
    <property type="term" value="C:site of double-strand break"/>
    <property type="evidence" value="ECO:0007669"/>
    <property type="project" value="TreeGrafter"/>
</dbReference>
<dbReference type="InterPro" id="IPR008984">
    <property type="entry name" value="SMAD_FHA_dom_sf"/>
</dbReference>
<dbReference type="InterPro" id="IPR039253">
    <property type="entry name" value="APLF"/>
</dbReference>
<dbReference type="AlphaFoldDB" id="A0A9P0TGP3"/>
<feature type="domain" description="PBZ-type" evidence="2">
    <location>
        <begin position="233"/>
        <end position="258"/>
    </location>
</feature>
<dbReference type="PANTHER" id="PTHR21315">
    <property type="entry name" value="APRATAXIN AND PNK-LIKE FACTOR-RELATED"/>
    <property type="match status" value="1"/>
</dbReference>
<feature type="region of interest" description="Disordered" evidence="1">
    <location>
        <begin position="137"/>
        <end position="232"/>
    </location>
</feature>
<proteinExistence type="predicted"/>
<comment type="caution">
    <text evidence="3">The sequence shown here is derived from an EMBL/GenBank/DDBJ whole genome shotgun (WGS) entry which is preliminary data.</text>
</comment>
<feature type="region of interest" description="Disordered" evidence="1">
    <location>
        <begin position="323"/>
        <end position="398"/>
    </location>
</feature>
<keyword evidence="4" id="KW-1185">Reference proteome</keyword>
<protein>
    <recommendedName>
        <fullName evidence="2">PBZ-type domain-containing protein</fullName>
    </recommendedName>
</protein>
<evidence type="ECO:0000259" key="2">
    <source>
        <dbReference type="Pfam" id="PF10283"/>
    </source>
</evidence>
<dbReference type="Gene3D" id="2.60.200.20">
    <property type="match status" value="1"/>
</dbReference>
<gene>
    <name evidence="3" type="ORF">PIBRA_LOCUS5719</name>
</gene>
<feature type="compositionally biased region" description="Polar residues" evidence="1">
    <location>
        <begin position="204"/>
        <end position="230"/>
    </location>
</feature>
<dbReference type="PANTHER" id="PTHR21315:SF2">
    <property type="entry name" value="APRATAXIN AND PNK-LIKE FACTOR"/>
    <property type="match status" value="1"/>
</dbReference>